<protein>
    <submittedName>
        <fullName evidence="2">Uncharacterized protein</fullName>
    </submittedName>
</protein>
<feature type="region of interest" description="Disordered" evidence="1">
    <location>
        <begin position="228"/>
        <end position="261"/>
    </location>
</feature>
<feature type="compositionally biased region" description="Acidic residues" evidence="1">
    <location>
        <begin position="30"/>
        <end position="43"/>
    </location>
</feature>
<dbReference type="PANTHER" id="PTHR36332:SF1">
    <property type="entry name" value="STRESS RESPONSE PROTEIN"/>
    <property type="match status" value="1"/>
</dbReference>
<dbReference type="Proteomes" id="UP000822688">
    <property type="component" value="Chromosome 2"/>
</dbReference>
<comment type="caution">
    <text evidence="2">The sequence shown here is derived from an EMBL/GenBank/DDBJ whole genome shotgun (WGS) entry which is preliminary data.</text>
</comment>
<evidence type="ECO:0000313" key="3">
    <source>
        <dbReference type="Proteomes" id="UP000822688"/>
    </source>
</evidence>
<sequence>MFKRQFYAIDHADHGGDEPSSSDSSVNSGSDDDSGHEEEEDDASSPSHGDAAPGSDDSDDEDGGGEPGDSESDEEWDAYRDRNVKVVQSIDSSHFLSKKPAEALTDGAKKIAKKGEKKDLKKSAKKDVEDSEEEDSEEEEEVEEVLVGDGVVLRVGGILKCRYCVKTICLSDETMRAHLLSKGHARSLKLLAAGKLKVQLNSDGEEEEEGETHAERLARVRSVAEEKVVPVKRKADSGRQRQRKRAKQRAGKAERAKLKQK</sequence>
<feature type="compositionally biased region" description="Basic and acidic residues" evidence="1">
    <location>
        <begin position="251"/>
        <end position="261"/>
    </location>
</feature>
<accession>A0A8T0J1L1</accession>
<feature type="compositionally biased region" description="Low complexity" evidence="1">
    <location>
        <begin position="18"/>
        <end position="29"/>
    </location>
</feature>
<feature type="compositionally biased region" description="Basic and acidic residues" evidence="1">
    <location>
        <begin position="228"/>
        <end position="239"/>
    </location>
</feature>
<feature type="region of interest" description="Disordered" evidence="1">
    <location>
        <begin position="1"/>
        <end position="142"/>
    </location>
</feature>
<name>A0A8T0J1L1_CERPU</name>
<reference evidence="2" key="1">
    <citation type="submission" date="2020-06" db="EMBL/GenBank/DDBJ databases">
        <title>WGS assembly of Ceratodon purpureus strain R40.</title>
        <authorList>
            <person name="Carey S.B."/>
            <person name="Jenkins J."/>
            <person name="Shu S."/>
            <person name="Lovell J.T."/>
            <person name="Sreedasyam A."/>
            <person name="Maumus F."/>
            <person name="Tiley G.P."/>
            <person name="Fernandez-Pozo N."/>
            <person name="Barry K."/>
            <person name="Chen C."/>
            <person name="Wang M."/>
            <person name="Lipzen A."/>
            <person name="Daum C."/>
            <person name="Saski C.A."/>
            <person name="Payton A.C."/>
            <person name="Mcbreen J.C."/>
            <person name="Conrad R.E."/>
            <person name="Kollar L.M."/>
            <person name="Olsson S."/>
            <person name="Huttunen S."/>
            <person name="Landis J.B."/>
            <person name="Wickett N.J."/>
            <person name="Johnson M.G."/>
            <person name="Rensing S.A."/>
            <person name="Grimwood J."/>
            <person name="Schmutz J."/>
            <person name="Mcdaniel S.F."/>
        </authorList>
    </citation>
    <scope>NUCLEOTIDE SEQUENCE</scope>
    <source>
        <strain evidence="2">R40</strain>
    </source>
</reference>
<dbReference type="AlphaFoldDB" id="A0A8T0J1L1"/>
<evidence type="ECO:0000256" key="1">
    <source>
        <dbReference type="SAM" id="MobiDB-lite"/>
    </source>
</evidence>
<dbReference type="PANTHER" id="PTHR36332">
    <property type="entry name" value="STRESS RESPONSE PROTEIN"/>
    <property type="match status" value="1"/>
</dbReference>
<feature type="compositionally biased region" description="Acidic residues" evidence="1">
    <location>
        <begin position="56"/>
        <end position="76"/>
    </location>
</feature>
<keyword evidence="3" id="KW-1185">Reference proteome</keyword>
<proteinExistence type="predicted"/>
<feature type="compositionally biased region" description="Basic residues" evidence="1">
    <location>
        <begin position="240"/>
        <end position="250"/>
    </location>
</feature>
<evidence type="ECO:0000313" key="2">
    <source>
        <dbReference type="EMBL" id="KAG0588771.1"/>
    </source>
</evidence>
<feature type="compositionally biased region" description="Basic and acidic residues" evidence="1">
    <location>
        <begin position="107"/>
        <end position="128"/>
    </location>
</feature>
<dbReference type="EMBL" id="CM026422">
    <property type="protein sequence ID" value="KAG0588771.1"/>
    <property type="molecule type" value="Genomic_DNA"/>
</dbReference>
<organism evidence="2 3">
    <name type="scientific">Ceratodon purpureus</name>
    <name type="common">Fire moss</name>
    <name type="synonym">Dicranum purpureum</name>
    <dbReference type="NCBI Taxonomy" id="3225"/>
    <lineage>
        <taxon>Eukaryota</taxon>
        <taxon>Viridiplantae</taxon>
        <taxon>Streptophyta</taxon>
        <taxon>Embryophyta</taxon>
        <taxon>Bryophyta</taxon>
        <taxon>Bryophytina</taxon>
        <taxon>Bryopsida</taxon>
        <taxon>Dicranidae</taxon>
        <taxon>Pseudoditrichales</taxon>
        <taxon>Ditrichaceae</taxon>
        <taxon>Ceratodon</taxon>
    </lineage>
</organism>
<feature type="compositionally biased region" description="Acidic residues" evidence="1">
    <location>
        <begin position="129"/>
        <end position="142"/>
    </location>
</feature>
<gene>
    <name evidence="2" type="ORF">KC19_2G267700</name>
</gene>